<feature type="binding site" evidence="4">
    <location>
        <position position="92"/>
    </location>
    <ligand>
        <name>Mg(2+)</name>
        <dbReference type="ChEBI" id="CHEBI:18420"/>
        <label>1</label>
        <note>catalytic</note>
    </ligand>
</feature>
<keyword evidence="1 4" id="KW-0479">Metal-binding</keyword>
<dbReference type="Gene3D" id="3.40.190.80">
    <property type="match status" value="1"/>
</dbReference>
<dbReference type="InterPro" id="IPR020583">
    <property type="entry name" value="Inositol_monoP_metal-BS"/>
</dbReference>
<name>A0A075H8A7_9ARCH</name>
<evidence type="ECO:0000256" key="3">
    <source>
        <dbReference type="ARBA" id="ARBA00044544"/>
    </source>
</evidence>
<evidence type="ECO:0000256" key="2">
    <source>
        <dbReference type="ARBA" id="ARBA00022842"/>
    </source>
</evidence>
<feature type="binding site" evidence="4">
    <location>
        <position position="217"/>
    </location>
    <ligand>
        <name>Mg(2+)</name>
        <dbReference type="ChEBI" id="CHEBI:18420"/>
        <label>1</label>
        <note>catalytic</note>
    </ligand>
</feature>
<dbReference type="CDD" id="cd01638">
    <property type="entry name" value="CysQ"/>
    <property type="match status" value="1"/>
</dbReference>
<dbReference type="InterPro" id="IPR000760">
    <property type="entry name" value="Inositol_monophosphatase-like"/>
</dbReference>
<dbReference type="SUPFAM" id="SSF56655">
    <property type="entry name" value="Carbohydrate phosphatase"/>
    <property type="match status" value="1"/>
</dbReference>
<feature type="binding site" evidence="4">
    <location>
        <position position="72"/>
    </location>
    <ligand>
        <name>Mg(2+)</name>
        <dbReference type="ChEBI" id="CHEBI:18420"/>
        <label>1</label>
        <note>catalytic</note>
    </ligand>
</feature>
<keyword evidence="5" id="KW-0378">Hydrolase</keyword>
<sequence length="274" mass="30847">MKNKIPFINPLPETSLAINAVIDAGKAVMKIYGQEFETKIKANNEPLTQADIESNKIIHEIISISDHPILSEETEDDKKRLEQESIWIIDPLDGTSDFINKTDEFTIMVGLVTKQIPVLGVIFCPTQNTLYVAQQNQGAYQLLGERWSKISVSTISDIAKCRAVCSRHHLSENERNVLENIHPMKLTPRGSSLKAIDIASGMAEFYFTSSNKIKQWDTCASYCLIKEAGGNITDVFNNDLKYNTEEVNHQNGIAITNELVHDQLINSYKKFMNL</sequence>
<keyword evidence="2 4" id="KW-0460">Magnesium</keyword>
<proteinExistence type="predicted"/>
<dbReference type="InterPro" id="IPR050725">
    <property type="entry name" value="CysQ/Inositol_MonoPase"/>
</dbReference>
<protein>
    <recommendedName>
        <fullName evidence="3">3'-phosphoadenosine 5'-phosphate phosphatase</fullName>
    </recommendedName>
</protein>
<dbReference type="GO" id="GO:0046872">
    <property type="term" value="F:metal ion binding"/>
    <property type="evidence" value="ECO:0007669"/>
    <property type="project" value="UniProtKB-KW"/>
</dbReference>
<accession>A0A075H8A7</accession>
<dbReference type="PROSITE" id="PS00629">
    <property type="entry name" value="IMP_1"/>
    <property type="match status" value="1"/>
</dbReference>
<dbReference type="AlphaFoldDB" id="A0A075H8A7"/>
<dbReference type="InterPro" id="IPR020550">
    <property type="entry name" value="Inositol_monophosphatase_CS"/>
</dbReference>
<evidence type="ECO:0000313" key="5">
    <source>
        <dbReference type="EMBL" id="AIF10083.1"/>
    </source>
</evidence>
<dbReference type="GO" id="GO:0046854">
    <property type="term" value="P:phosphatidylinositol phosphate biosynthetic process"/>
    <property type="evidence" value="ECO:0007669"/>
    <property type="project" value="InterPro"/>
</dbReference>
<feature type="binding site" evidence="4">
    <location>
        <position position="93"/>
    </location>
    <ligand>
        <name>Mg(2+)</name>
        <dbReference type="ChEBI" id="CHEBI:18420"/>
        <label>2</label>
    </ligand>
</feature>
<comment type="cofactor">
    <cofactor evidence="4">
        <name>Mg(2+)</name>
        <dbReference type="ChEBI" id="CHEBI:18420"/>
    </cofactor>
</comment>
<organism evidence="5">
    <name type="scientific">uncultured marine thaumarchaeote KM3_43_D05</name>
    <dbReference type="NCBI Taxonomy" id="1456150"/>
    <lineage>
        <taxon>Archaea</taxon>
        <taxon>Nitrososphaerota</taxon>
        <taxon>environmental samples</taxon>
    </lineage>
</organism>
<gene>
    <name evidence="5" type="primary">BPNT1</name>
    <name evidence="5" type="synonym">cysQ</name>
    <name evidence="5" type="synonym">MET22</name>
</gene>
<dbReference type="Gene3D" id="3.30.540.10">
    <property type="entry name" value="Fructose-1,6-Bisphosphatase, subunit A, domain 1"/>
    <property type="match status" value="1"/>
</dbReference>
<dbReference type="PANTHER" id="PTHR43028">
    <property type="entry name" value="3'(2'),5'-BISPHOSPHATE NUCLEOTIDASE 1"/>
    <property type="match status" value="1"/>
</dbReference>
<evidence type="ECO:0000256" key="1">
    <source>
        <dbReference type="ARBA" id="ARBA00022723"/>
    </source>
</evidence>
<dbReference type="GO" id="GO:0016787">
    <property type="term" value="F:hydrolase activity"/>
    <property type="evidence" value="ECO:0007669"/>
    <property type="project" value="UniProtKB-KW"/>
</dbReference>
<dbReference type="PROSITE" id="PS00630">
    <property type="entry name" value="IMP_2"/>
    <property type="match status" value="1"/>
</dbReference>
<reference evidence="5" key="1">
    <citation type="journal article" date="2014" name="Genome Biol. Evol.">
        <title>Pangenome evidence for extensive interdomain horizontal transfer affecting lineage core and shell genes in uncultured planktonic thaumarchaeota and euryarchaeota.</title>
        <authorList>
            <person name="Deschamps P."/>
            <person name="Zivanovic Y."/>
            <person name="Moreira D."/>
            <person name="Rodriguez-Valera F."/>
            <person name="Lopez-Garcia P."/>
        </authorList>
    </citation>
    <scope>NUCLEOTIDE SEQUENCE</scope>
</reference>
<evidence type="ECO:0000256" key="4">
    <source>
        <dbReference type="PIRSR" id="PIRSR600760-2"/>
    </source>
</evidence>
<dbReference type="EMBL" id="KF900881">
    <property type="protein sequence ID" value="AIF10083.1"/>
    <property type="molecule type" value="Genomic_DNA"/>
</dbReference>
<feature type="binding site" evidence="4">
    <location>
        <position position="90"/>
    </location>
    <ligand>
        <name>Mg(2+)</name>
        <dbReference type="ChEBI" id="CHEBI:18420"/>
        <label>2</label>
    </ligand>
</feature>
<dbReference type="Pfam" id="PF00459">
    <property type="entry name" value="Inositol_P"/>
    <property type="match status" value="1"/>
</dbReference>
<dbReference type="PANTHER" id="PTHR43028:SF5">
    <property type="entry name" value="3'(2'),5'-BISPHOSPHATE NUCLEOTIDASE 1"/>
    <property type="match status" value="1"/>
</dbReference>